<proteinExistence type="predicted"/>
<organism evidence="2">
    <name type="scientific">marine metagenome</name>
    <dbReference type="NCBI Taxonomy" id="408172"/>
    <lineage>
        <taxon>unclassified sequences</taxon>
        <taxon>metagenomes</taxon>
        <taxon>ecological metagenomes</taxon>
    </lineage>
</organism>
<evidence type="ECO:0000313" key="2">
    <source>
        <dbReference type="EMBL" id="SVA48166.1"/>
    </source>
</evidence>
<dbReference type="SUPFAM" id="SSF50952">
    <property type="entry name" value="Soluble quinoprotein glucose dehydrogenase"/>
    <property type="match status" value="1"/>
</dbReference>
<protein>
    <recommendedName>
        <fullName evidence="1">Glucose/Sorbosone dehydrogenase domain-containing protein</fullName>
    </recommendedName>
</protein>
<dbReference type="Pfam" id="PF07995">
    <property type="entry name" value="GSDH"/>
    <property type="match status" value="1"/>
</dbReference>
<name>A0A381W6I8_9ZZZZ</name>
<gene>
    <name evidence="2" type="ORF">METZ01_LOCUS101020</name>
</gene>
<reference evidence="2" key="1">
    <citation type="submission" date="2018-05" db="EMBL/GenBank/DDBJ databases">
        <authorList>
            <person name="Lanie J.A."/>
            <person name="Ng W.-L."/>
            <person name="Kazmierczak K.M."/>
            <person name="Andrzejewski T.M."/>
            <person name="Davidsen T.M."/>
            <person name="Wayne K.J."/>
            <person name="Tettelin H."/>
            <person name="Glass J.I."/>
            <person name="Rusch D."/>
            <person name="Podicherti R."/>
            <person name="Tsui H.-C.T."/>
            <person name="Winkler M.E."/>
        </authorList>
    </citation>
    <scope>NUCLEOTIDE SEQUENCE</scope>
</reference>
<feature type="domain" description="Glucose/Sorbosone dehydrogenase" evidence="1">
    <location>
        <begin position="37"/>
        <end position="366"/>
    </location>
</feature>
<sequence length="378" mass="41868">MNLVKTVLILFGLAFSTMIFSQQHETSYELETLVENLDYPWGAVFLSEDEILVTELSGALRVIKSGKLLPEPVKGVPNVLFAEQGGLSDIALHPEFQSNRLIYLSFSESDADQNNLNTLKVIRGRLEDNTLQNIKTIFRATPLRKTAIHYGARLLFLPDGTLLITSGDGFNYREQAQYLNNHFGKILRVNDDGSIPEDNPYVSVEGALPEIWSYGHRNLQGLSMNSDGTLIFAHEHGPMGGDELNIIEPRNNYGWPAISYGIDYSGALISPFTEHAGMEQPQKYWVPSIAPSGMTYYDGDLFPDWKGSLFISALVPGDVRRIVLDGENVMTEEILFNNIGRIRNIITAPDGSLLLATDGNEGKLIRVVPKKDAPEGPG</sequence>
<dbReference type="EMBL" id="UINC01010862">
    <property type="protein sequence ID" value="SVA48166.1"/>
    <property type="molecule type" value="Genomic_DNA"/>
</dbReference>
<dbReference type="PANTHER" id="PTHR19328">
    <property type="entry name" value="HEDGEHOG-INTERACTING PROTEIN"/>
    <property type="match status" value="1"/>
</dbReference>
<dbReference type="InterPro" id="IPR011042">
    <property type="entry name" value="6-blade_b-propeller_TolB-like"/>
</dbReference>
<dbReference type="AlphaFoldDB" id="A0A381W6I8"/>
<evidence type="ECO:0000259" key="1">
    <source>
        <dbReference type="Pfam" id="PF07995"/>
    </source>
</evidence>
<dbReference type="Gene3D" id="2.120.10.30">
    <property type="entry name" value="TolB, C-terminal domain"/>
    <property type="match status" value="1"/>
</dbReference>
<dbReference type="PANTHER" id="PTHR19328:SF75">
    <property type="entry name" value="ALDOSE SUGAR DEHYDROGENASE YLII"/>
    <property type="match status" value="1"/>
</dbReference>
<accession>A0A381W6I8</accession>
<dbReference type="InterPro" id="IPR012938">
    <property type="entry name" value="Glc/Sorbosone_DH"/>
</dbReference>
<dbReference type="InterPro" id="IPR011041">
    <property type="entry name" value="Quinoprot_gluc/sorb_DH_b-prop"/>
</dbReference>